<sequence length="104" mass="11864">MTLMEAYGIKEKDRATAEKMSMVAPWWVQDSPEARLPMSDVVKMLEGVVEIMPPPKPFHYLFSVVVDPLKPPNNCLSDSTYSTSGTNSYWYKGKTTPIMNKYRI</sequence>
<protein>
    <submittedName>
        <fullName evidence="1">Rust resistance kinase Lr10-like isoform X2</fullName>
    </submittedName>
</protein>
<dbReference type="AlphaFoldDB" id="A0A8S0SXC7"/>
<dbReference type="GO" id="GO:0016301">
    <property type="term" value="F:kinase activity"/>
    <property type="evidence" value="ECO:0007669"/>
    <property type="project" value="UniProtKB-KW"/>
</dbReference>
<reference evidence="1 2" key="1">
    <citation type="submission" date="2019-12" db="EMBL/GenBank/DDBJ databases">
        <authorList>
            <person name="Alioto T."/>
            <person name="Alioto T."/>
            <person name="Gomez Garrido J."/>
        </authorList>
    </citation>
    <scope>NUCLEOTIDE SEQUENCE [LARGE SCALE GENOMIC DNA]</scope>
</reference>
<name>A0A8S0SXC7_OLEEU</name>
<gene>
    <name evidence="1" type="ORF">OLEA9_A052114</name>
</gene>
<evidence type="ECO:0000313" key="2">
    <source>
        <dbReference type="Proteomes" id="UP000594638"/>
    </source>
</evidence>
<keyword evidence="2" id="KW-1185">Reference proteome</keyword>
<proteinExistence type="predicted"/>
<dbReference type="Gramene" id="OE9A052114T1">
    <property type="protein sequence ID" value="OE9A052114C1"/>
    <property type="gene ID" value="OE9A052114"/>
</dbReference>
<keyword evidence="1" id="KW-0418">Kinase</keyword>
<dbReference type="Proteomes" id="UP000594638">
    <property type="component" value="Unassembled WGS sequence"/>
</dbReference>
<dbReference type="OrthoDB" id="4062651at2759"/>
<keyword evidence="1" id="KW-0808">Transferase</keyword>
<dbReference type="EMBL" id="CACTIH010005550">
    <property type="protein sequence ID" value="CAA2997301.1"/>
    <property type="molecule type" value="Genomic_DNA"/>
</dbReference>
<evidence type="ECO:0000313" key="1">
    <source>
        <dbReference type="EMBL" id="CAA2997301.1"/>
    </source>
</evidence>
<accession>A0A8S0SXC7</accession>
<comment type="caution">
    <text evidence="1">The sequence shown here is derived from an EMBL/GenBank/DDBJ whole genome shotgun (WGS) entry which is preliminary data.</text>
</comment>
<organism evidence="1 2">
    <name type="scientific">Olea europaea subsp. europaea</name>
    <dbReference type="NCBI Taxonomy" id="158383"/>
    <lineage>
        <taxon>Eukaryota</taxon>
        <taxon>Viridiplantae</taxon>
        <taxon>Streptophyta</taxon>
        <taxon>Embryophyta</taxon>
        <taxon>Tracheophyta</taxon>
        <taxon>Spermatophyta</taxon>
        <taxon>Magnoliopsida</taxon>
        <taxon>eudicotyledons</taxon>
        <taxon>Gunneridae</taxon>
        <taxon>Pentapetalae</taxon>
        <taxon>asterids</taxon>
        <taxon>lamiids</taxon>
        <taxon>Lamiales</taxon>
        <taxon>Oleaceae</taxon>
        <taxon>Oleeae</taxon>
        <taxon>Olea</taxon>
    </lineage>
</organism>